<dbReference type="Proteomes" id="UP000037035">
    <property type="component" value="Unassembled WGS sequence"/>
</dbReference>
<protein>
    <submittedName>
        <fullName evidence="1">Phosphoribosylformylglycinamidine synthase</fullName>
    </submittedName>
</protein>
<dbReference type="STRING" id="27349.A0A0L6VAP0"/>
<evidence type="ECO:0000313" key="2">
    <source>
        <dbReference type="Proteomes" id="UP000037035"/>
    </source>
</evidence>
<gene>
    <name evidence="1" type="ORF">VP01_2063g1</name>
</gene>
<reference evidence="1 2" key="1">
    <citation type="submission" date="2015-08" db="EMBL/GenBank/DDBJ databases">
        <title>Next Generation Sequencing and Analysis of the Genome of Puccinia sorghi L Schw, the Causal Agent of Maize Common Rust.</title>
        <authorList>
            <person name="Rochi L."/>
            <person name="Burguener G."/>
            <person name="Darino M."/>
            <person name="Turjanski A."/>
            <person name="Kreff E."/>
            <person name="Dieguez M.J."/>
            <person name="Sacco F."/>
        </authorList>
    </citation>
    <scope>NUCLEOTIDE SEQUENCE [LARGE SCALE GENOMIC DNA]</scope>
    <source>
        <strain evidence="1 2">RO10H11247</strain>
    </source>
</reference>
<dbReference type="VEuPathDB" id="FungiDB:VP01_2063g1"/>
<dbReference type="EMBL" id="LAVV01006908">
    <property type="protein sequence ID" value="KNZ57818.1"/>
    <property type="molecule type" value="Genomic_DNA"/>
</dbReference>
<organism evidence="1 2">
    <name type="scientific">Puccinia sorghi</name>
    <dbReference type="NCBI Taxonomy" id="27349"/>
    <lineage>
        <taxon>Eukaryota</taxon>
        <taxon>Fungi</taxon>
        <taxon>Dikarya</taxon>
        <taxon>Basidiomycota</taxon>
        <taxon>Pucciniomycotina</taxon>
        <taxon>Pucciniomycetes</taxon>
        <taxon>Pucciniales</taxon>
        <taxon>Pucciniaceae</taxon>
        <taxon>Puccinia</taxon>
    </lineage>
</organism>
<keyword evidence="2" id="KW-1185">Reference proteome</keyword>
<proteinExistence type="predicted"/>
<name>A0A0L6VAP0_9BASI</name>
<accession>A0A0L6VAP0</accession>
<sequence>MTNHHTSGSHSPAALWMDVLRSTGIPTNHFWPIMIDSMEACLSAVFLMSFAAWLGLELVLPEKVETPKEILSFLFNKEAGAVVQSQQSKLALITNTFLRSIYISPQIQNTEVTK</sequence>
<comment type="caution">
    <text evidence="1">The sequence shown here is derived from an EMBL/GenBank/DDBJ whole genome shotgun (WGS) entry which is preliminary data.</text>
</comment>
<evidence type="ECO:0000313" key="1">
    <source>
        <dbReference type="EMBL" id="KNZ57818.1"/>
    </source>
</evidence>
<dbReference type="AlphaFoldDB" id="A0A0L6VAP0"/>